<dbReference type="EMBL" id="JAINDJ010000002">
    <property type="protein sequence ID" value="KAG9456915.1"/>
    <property type="molecule type" value="Genomic_DNA"/>
</dbReference>
<organism evidence="3 4">
    <name type="scientific">Aristolochia fimbriata</name>
    <name type="common">White veined hardy Dutchman's pipe vine</name>
    <dbReference type="NCBI Taxonomy" id="158543"/>
    <lineage>
        <taxon>Eukaryota</taxon>
        <taxon>Viridiplantae</taxon>
        <taxon>Streptophyta</taxon>
        <taxon>Embryophyta</taxon>
        <taxon>Tracheophyta</taxon>
        <taxon>Spermatophyta</taxon>
        <taxon>Magnoliopsida</taxon>
        <taxon>Magnoliidae</taxon>
        <taxon>Piperales</taxon>
        <taxon>Aristolochiaceae</taxon>
        <taxon>Aristolochia</taxon>
    </lineage>
</organism>
<comment type="caution">
    <text evidence="3">The sequence shown here is derived from an EMBL/GenBank/DDBJ whole genome shotgun (WGS) entry which is preliminary data.</text>
</comment>
<proteinExistence type="predicted"/>
<dbReference type="Pfam" id="PF25089">
    <property type="entry name" value="DUF7804"/>
    <property type="match status" value="1"/>
</dbReference>
<dbReference type="PANTHER" id="PTHR35127">
    <property type="entry name" value="OS03G0736900 PROTEIN"/>
    <property type="match status" value="1"/>
</dbReference>
<gene>
    <name evidence="3" type="ORF">H6P81_001423</name>
</gene>
<dbReference type="PANTHER" id="PTHR35127:SF1">
    <property type="entry name" value="GENOME ASSEMBLY, CHROMOSOME: A10"/>
    <property type="match status" value="1"/>
</dbReference>
<evidence type="ECO:0000259" key="2">
    <source>
        <dbReference type="Pfam" id="PF25089"/>
    </source>
</evidence>
<dbReference type="InterPro" id="IPR056706">
    <property type="entry name" value="DUF7804"/>
</dbReference>
<evidence type="ECO:0000313" key="3">
    <source>
        <dbReference type="EMBL" id="KAG9456915.1"/>
    </source>
</evidence>
<evidence type="ECO:0000256" key="1">
    <source>
        <dbReference type="SAM" id="MobiDB-lite"/>
    </source>
</evidence>
<evidence type="ECO:0000313" key="4">
    <source>
        <dbReference type="Proteomes" id="UP000825729"/>
    </source>
</evidence>
<protein>
    <recommendedName>
        <fullName evidence="2">DUF7804 domain-containing protein</fullName>
    </recommendedName>
</protein>
<sequence length="357" mass="39520">MGLCRGQQETGPSRWSEDSELLTPTWRSESACKNVASRARGMSSHVGLFYKIPFPDLAVEVANARRVSFLHAPSLSLDPIPGRKDCCQGRNARRTNSPSFILFFFFFSRFSCDVSLFPFTKILRTVSLMASASASAAASSMGFQPGRDLFNARKRNGLHRTAYCRLGMSSSVQAGGSCLVPDRREQNSIPISFSSKGKESGDDESIVPEMLDEWISESVTEIVRNVGDAPLLLQLYSKPNQGSKVKLEKQKAVAESWPLLKRRWKEGSRVPLGVILVERLKGMEDDGSAYWGLLVQGRGLHCGACYILKTNRVQSVSGFCTYFCLARAKCFGESPDLQMRDSWLLLRASDSSLHCSC</sequence>
<name>A0AAV7F6U5_ARIFI</name>
<feature type="domain" description="DUF7804" evidence="2">
    <location>
        <begin position="206"/>
        <end position="285"/>
    </location>
</feature>
<reference evidence="3 4" key="1">
    <citation type="submission" date="2021-07" db="EMBL/GenBank/DDBJ databases">
        <title>The Aristolochia fimbriata genome: insights into angiosperm evolution, floral development and chemical biosynthesis.</title>
        <authorList>
            <person name="Jiao Y."/>
        </authorList>
    </citation>
    <scope>NUCLEOTIDE SEQUENCE [LARGE SCALE GENOMIC DNA]</scope>
    <source>
        <strain evidence="3">IBCAS-2021</strain>
        <tissue evidence="3">Leaf</tissue>
    </source>
</reference>
<feature type="region of interest" description="Disordered" evidence="1">
    <location>
        <begin position="1"/>
        <end position="22"/>
    </location>
</feature>
<accession>A0AAV7F6U5</accession>
<dbReference type="AlphaFoldDB" id="A0AAV7F6U5"/>
<dbReference type="Proteomes" id="UP000825729">
    <property type="component" value="Unassembled WGS sequence"/>
</dbReference>
<keyword evidence="4" id="KW-1185">Reference proteome</keyword>